<dbReference type="EMBL" id="JALANJ010000001">
    <property type="protein sequence ID" value="MCY8119154.1"/>
    <property type="molecule type" value="Genomic_DNA"/>
</dbReference>
<sequence>MFSYFKNNNYSILIASNGLIEYQKAIASFYQLDRWVTEIFSIQRIHTLNKSDFINTILQKYIIQHAAVVGDRLSDINAAKDNGLLAIGCYFDFAKEEAQADFVTHN</sequence>
<organism evidence="1 2">
    <name type="scientific">Bacillus spizizenii</name>
    <name type="common">Bacillus subtilis subsp. spizizenii</name>
    <dbReference type="NCBI Taxonomy" id="96241"/>
    <lineage>
        <taxon>Bacteria</taxon>
        <taxon>Bacillati</taxon>
        <taxon>Bacillota</taxon>
        <taxon>Bacilli</taxon>
        <taxon>Bacillales</taxon>
        <taxon>Bacillaceae</taxon>
        <taxon>Bacillus</taxon>
    </lineage>
</organism>
<evidence type="ECO:0000313" key="1">
    <source>
        <dbReference type="EMBL" id="MCY8119154.1"/>
    </source>
</evidence>
<dbReference type="SUPFAM" id="SSF56784">
    <property type="entry name" value="HAD-like"/>
    <property type="match status" value="1"/>
</dbReference>
<name>A0A9Q4DKD2_BACSC</name>
<gene>
    <name evidence="1" type="ORF">MOC45_00815</name>
</gene>
<reference evidence="1" key="1">
    <citation type="submission" date="2022-02" db="EMBL/GenBank/DDBJ databases">
        <title>Crop Bioprotection Bacillus Genome Sequencing.</title>
        <authorList>
            <person name="Dunlap C."/>
        </authorList>
    </citation>
    <scope>NUCLEOTIDE SEQUENCE</scope>
    <source>
        <strain evidence="1">M18B4</strain>
    </source>
</reference>
<dbReference type="InterPro" id="IPR023214">
    <property type="entry name" value="HAD_sf"/>
</dbReference>
<dbReference type="AlphaFoldDB" id="A0A9Q4DKD2"/>
<accession>A0A9Q4DKD2</accession>
<dbReference type="CDD" id="cd01427">
    <property type="entry name" value="HAD_like"/>
    <property type="match status" value="1"/>
</dbReference>
<dbReference type="Gene3D" id="3.40.50.1000">
    <property type="entry name" value="HAD superfamily/HAD-like"/>
    <property type="match status" value="1"/>
</dbReference>
<dbReference type="InterPro" id="IPR036412">
    <property type="entry name" value="HAD-like_sf"/>
</dbReference>
<proteinExistence type="predicted"/>
<dbReference type="Proteomes" id="UP001070352">
    <property type="component" value="Unassembled WGS sequence"/>
</dbReference>
<protein>
    <submittedName>
        <fullName evidence="1">5'-nucleosidase</fullName>
    </submittedName>
</protein>
<comment type="caution">
    <text evidence="1">The sequence shown here is derived from an EMBL/GenBank/DDBJ whole genome shotgun (WGS) entry which is preliminary data.</text>
</comment>
<evidence type="ECO:0000313" key="2">
    <source>
        <dbReference type="Proteomes" id="UP001070352"/>
    </source>
</evidence>